<gene>
    <name evidence="6" type="ORF">POI8812_01489</name>
</gene>
<dbReference type="NCBIfam" id="TIGR02219">
    <property type="entry name" value="phage_NlpC_fam"/>
    <property type="match status" value="1"/>
</dbReference>
<dbReference type="RefSeq" id="WP_108781902.1">
    <property type="nucleotide sequence ID" value="NZ_OMKW01000002.1"/>
</dbReference>
<comment type="similarity">
    <text evidence="1">Belongs to the peptidase C40 family.</text>
</comment>
<dbReference type="Gene3D" id="3.90.1720.10">
    <property type="entry name" value="endopeptidase domain like (from Nostoc punctiforme)"/>
    <property type="match status" value="1"/>
</dbReference>
<evidence type="ECO:0000313" key="6">
    <source>
        <dbReference type="EMBL" id="SPF29182.1"/>
    </source>
</evidence>
<keyword evidence="2" id="KW-0645">Protease</keyword>
<name>A0A2R8AAB6_9RHOB</name>
<sequence length="150" mass="16148">MAVHCSADDIVAEARGWLGTPYLHQASCKGAGADCLGLVRGVWRAVIGPEPETVPSYTPDWSEVSREERLDAGAARHMTRLSGRWGRGDVLLFRMQGAAVAKHVAIVSETGPEGARIIHAYSGHGVVETSLGPAWSRRIVAAFRFPDRST</sequence>
<dbReference type="OrthoDB" id="6058745at2"/>
<reference evidence="6 7" key="1">
    <citation type="submission" date="2018-03" db="EMBL/GenBank/DDBJ databases">
        <authorList>
            <person name="Keele B.F."/>
        </authorList>
    </citation>
    <scope>NUCLEOTIDE SEQUENCE [LARGE SCALE GENOMIC DNA]</scope>
    <source>
        <strain evidence="6 7">CeCT 8812</strain>
    </source>
</reference>
<dbReference type="InterPro" id="IPR038765">
    <property type="entry name" value="Papain-like_cys_pep_sf"/>
</dbReference>
<evidence type="ECO:0000259" key="5">
    <source>
        <dbReference type="PROSITE" id="PS51935"/>
    </source>
</evidence>
<evidence type="ECO:0000256" key="4">
    <source>
        <dbReference type="ARBA" id="ARBA00022807"/>
    </source>
</evidence>
<protein>
    <recommendedName>
        <fullName evidence="5">NlpC/P60 domain-containing protein</fullName>
    </recommendedName>
</protein>
<dbReference type="PROSITE" id="PS51935">
    <property type="entry name" value="NLPC_P60"/>
    <property type="match status" value="1"/>
</dbReference>
<dbReference type="Pfam" id="PF00877">
    <property type="entry name" value="NLPC_P60"/>
    <property type="match status" value="1"/>
</dbReference>
<evidence type="ECO:0000256" key="1">
    <source>
        <dbReference type="ARBA" id="ARBA00007074"/>
    </source>
</evidence>
<dbReference type="GO" id="GO:0006508">
    <property type="term" value="P:proteolysis"/>
    <property type="evidence" value="ECO:0007669"/>
    <property type="project" value="UniProtKB-KW"/>
</dbReference>
<dbReference type="InterPro" id="IPR011929">
    <property type="entry name" value="Phage_pept_NlpC/P60"/>
</dbReference>
<dbReference type="AlphaFoldDB" id="A0A2R8AAB6"/>
<dbReference type="InterPro" id="IPR000064">
    <property type="entry name" value="NLP_P60_dom"/>
</dbReference>
<evidence type="ECO:0000256" key="2">
    <source>
        <dbReference type="ARBA" id="ARBA00022670"/>
    </source>
</evidence>
<accession>A0A2R8AAB6</accession>
<feature type="domain" description="NlpC/P60" evidence="5">
    <location>
        <begin position="4"/>
        <end position="146"/>
    </location>
</feature>
<dbReference type="Proteomes" id="UP000244932">
    <property type="component" value="Unassembled WGS sequence"/>
</dbReference>
<dbReference type="EMBL" id="OMKW01000002">
    <property type="protein sequence ID" value="SPF29182.1"/>
    <property type="molecule type" value="Genomic_DNA"/>
</dbReference>
<evidence type="ECO:0000313" key="7">
    <source>
        <dbReference type="Proteomes" id="UP000244932"/>
    </source>
</evidence>
<keyword evidence="3" id="KW-0378">Hydrolase</keyword>
<keyword evidence="4" id="KW-0788">Thiol protease</keyword>
<dbReference type="SUPFAM" id="SSF54001">
    <property type="entry name" value="Cysteine proteinases"/>
    <property type="match status" value="1"/>
</dbReference>
<evidence type="ECO:0000256" key="3">
    <source>
        <dbReference type="ARBA" id="ARBA00022801"/>
    </source>
</evidence>
<dbReference type="GO" id="GO:0008234">
    <property type="term" value="F:cysteine-type peptidase activity"/>
    <property type="evidence" value="ECO:0007669"/>
    <property type="project" value="UniProtKB-KW"/>
</dbReference>
<proteinExistence type="inferred from homology"/>
<keyword evidence="7" id="KW-1185">Reference proteome</keyword>
<organism evidence="6 7">
    <name type="scientific">Pontivivens insulae</name>
    <dbReference type="NCBI Taxonomy" id="1639689"/>
    <lineage>
        <taxon>Bacteria</taxon>
        <taxon>Pseudomonadati</taxon>
        <taxon>Pseudomonadota</taxon>
        <taxon>Alphaproteobacteria</taxon>
        <taxon>Rhodobacterales</taxon>
        <taxon>Paracoccaceae</taxon>
        <taxon>Pontivivens</taxon>
    </lineage>
</organism>